<dbReference type="EMBL" id="QMFZ01000012">
    <property type="protein sequence ID" value="RBB38869.1"/>
    <property type="molecule type" value="Genomic_DNA"/>
</dbReference>
<name>A0A365QWK5_9BURK</name>
<comment type="caution">
    <text evidence="2">The sequence shown here is derived from an EMBL/GenBank/DDBJ whole genome shotgun (WGS) entry which is preliminary data.</text>
</comment>
<evidence type="ECO:0000313" key="2">
    <source>
        <dbReference type="EMBL" id="RBB38869.1"/>
    </source>
</evidence>
<evidence type="ECO:0000256" key="1">
    <source>
        <dbReference type="SAM" id="MobiDB-lite"/>
    </source>
</evidence>
<proteinExistence type="predicted"/>
<sequence length="105" mass="11860">MDTNAQANKAAPPDDDEVWTPAQLGKFLGYKAETIRSYSTAHPDRLPPRIKGLKRPRWLRSVAMAWARDGSKRDPLDDAAKPEQPIESREPRKPQVGRPRKVPAH</sequence>
<feature type="region of interest" description="Disordered" evidence="1">
    <location>
        <begin position="68"/>
        <end position="105"/>
    </location>
</feature>
<dbReference type="Proteomes" id="UP000252458">
    <property type="component" value="Unassembled WGS sequence"/>
</dbReference>
<organism evidence="2 3">
    <name type="scientific">Burkholderia reimsis</name>
    <dbReference type="NCBI Taxonomy" id="2234132"/>
    <lineage>
        <taxon>Bacteria</taxon>
        <taxon>Pseudomonadati</taxon>
        <taxon>Pseudomonadota</taxon>
        <taxon>Betaproteobacteria</taxon>
        <taxon>Burkholderiales</taxon>
        <taxon>Burkholderiaceae</taxon>
        <taxon>Burkholderia</taxon>
    </lineage>
</organism>
<protein>
    <recommendedName>
        <fullName evidence="4">DNA-binding protein</fullName>
    </recommendedName>
</protein>
<evidence type="ECO:0008006" key="4">
    <source>
        <dbReference type="Google" id="ProtNLM"/>
    </source>
</evidence>
<reference evidence="2 3" key="1">
    <citation type="submission" date="2018-06" db="EMBL/GenBank/DDBJ databases">
        <title>Draft genome sequence of Burkholderia reimsis strain BE51 isolated from a French agricultural soil.</title>
        <authorList>
            <person name="Esmaeel Q."/>
        </authorList>
    </citation>
    <scope>NUCLEOTIDE SEQUENCE [LARGE SCALE GENOMIC DNA]</scope>
    <source>
        <strain evidence="2 3">BE51</strain>
    </source>
</reference>
<feature type="region of interest" description="Disordered" evidence="1">
    <location>
        <begin position="1"/>
        <end position="20"/>
    </location>
</feature>
<accession>A0A365QWK5</accession>
<feature type="compositionally biased region" description="Basic and acidic residues" evidence="1">
    <location>
        <begin position="69"/>
        <end position="93"/>
    </location>
</feature>
<dbReference type="AlphaFoldDB" id="A0A365QWK5"/>
<keyword evidence="3" id="KW-1185">Reference proteome</keyword>
<gene>
    <name evidence="2" type="ORF">DPV79_15935</name>
</gene>
<evidence type="ECO:0000313" key="3">
    <source>
        <dbReference type="Proteomes" id="UP000252458"/>
    </source>
</evidence>